<dbReference type="InterPro" id="IPR011032">
    <property type="entry name" value="GroES-like_sf"/>
</dbReference>
<comment type="caution">
    <text evidence="6">The sequence shown here is derived from an EMBL/GenBank/DDBJ whole genome shotgun (WGS) entry which is preliminary data.</text>
</comment>
<evidence type="ECO:0000256" key="1">
    <source>
        <dbReference type="ARBA" id="ARBA00001947"/>
    </source>
</evidence>
<keyword evidence="7" id="KW-1185">Reference proteome</keyword>
<evidence type="ECO:0000256" key="3">
    <source>
        <dbReference type="ARBA" id="ARBA00022833"/>
    </source>
</evidence>
<comment type="cofactor">
    <cofactor evidence="1">
        <name>Zn(2+)</name>
        <dbReference type="ChEBI" id="CHEBI:29105"/>
    </cofactor>
</comment>
<dbReference type="PROSITE" id="PS00059">
    <property type="entry name" value="ADH_ZINC"/>
    <property type="match status" value="1"/>
</dbReference>
<dbReference type="EMBL" id="CABFNS010000937">
    <property type="protein sequence ID" value="VUC37216.1"/>
    <property type="molecule type" value="Genomic_DNA"/>
</dbReference>
<feature type="domain" description="Alcohol dehydrogenase-like N-terminal" evidence="5">
    <location>
        <begin position="32"/>
        <end position="126"/>
    </location>
</feature>
<proteinExistence type="predicted"/>
<organism evidence="6 7">
    <name type="scientific">Bionectria ochroleuca</name>
    <name type="common">Gliocladium roseum</name>
    <dbReference type="NCBI Taxonomy" id="29856"/>
    <lineage>
        <taxon>Eukaryota</taxon>
        <taxon>Fungi</taxon>
        <taxon>Dikarya</taxon>
        <taxon>Ascomycota</taxon>
        <taxon>Pezizomycotina</taxon>
        <taxon>Sordariomycetes</taxon>
        <taxon>Hypocreomycetidae</taxon>
        <taxon>Hypocreales</taxon>
        <taxon>Bionectriaceae</taxon>
        <taxon>Clonostachys</taxon>
    </lineage>
</organism>
<sequence>MASLPEKYLACVLDGPGKPWALRHVPLEMPQDHQVLIKVECCGLCHTDLSTQAGHLGSKVSWPTIPGHEIVGSVVAIGQGVTQFVAGDRVGGTWHGGHDGTCRQCCEGAPQGCENQIINGVSKPGGCKSLNKKLQA</sequence>
<protein>
    <recommendedName>
        <fullName evidence="5">Alcohol dehydrogenase-like N-terminal domain-containing protein</fullName>
    </recommendedName>
</protein>
<dbReference type="SUPFAM" id="SSF50129">
    <property type="entry name" value="GroES-like"/>
    <property type="match status" value="1"/>
</dbReference>
<dbReference type="PANTHER" id="PTHR42940">
    <property type="entry name" value="ALCOHOL DEHYDROGENASE 1-RELATED"/>
    <property type="match status" value="1"/>
</dbReference>
<dbReference type="Gene3D" id="3.90.180.10">
    <property type="entry name" value="Medium-chain alcohol dehydrogenases, catalytic domain"/>
    <property type="match status" value="1"/>
</dbReference>
<evidence type="ECO:0000256" key="2">
    <source>
        <dbReference type="ARBA" id="ARBA00022723"/>
    </source>
</evidence>
<dbReference type="InterPro" id="IPR002328">
    <property type="entry name" value="ADH_Zn_CS"/>
</dbReference>
<gene>
    <name evidence="6" type="ORF">CLO192961_LOCUS466286</name>
</gene>
<reference evidence="6 7" key="1">
    <citation type="submission" date="2019-06" db="EMBL/GenBank/DDBJ databases">
        <authorList>
            <person name="Broberg M."/>
        </authorList>
    </citation>
    <scope>NUCLEOTIDE SEQUENCE [LARGE SCALE GENOMIC DNA]</scope>
</reference>
<keyword evidence="4" id="KW-0560">Oxidoreductase</keyword>
<evidence type="ECO:0000313" key="7">
    <source>
        <dbReference type="Proteomes" id="UP000766486"/>
    </source>
</evidence>
<accession>A0ABY6V402</accession>
<dbReference type="Proteomes" id="UP000766486">
    <property type="component" value="Unassembled WGS sequence"/>
</dbReference>
<dbReference type="PANTHER" id="PTHR42940:SF7">
    <property type="entry name" value="ALCOHOL DEHYDROGENASE-LIKE N-TERMINAL DOMAIN-CONTAINING PROTEIN"/>
    <property type="match status" value="1"/>
</dbReference>
<name>A0ABY6V402_BIOOC</name>
<evidence type="ECO:0000256" key="4">
    <source>
        <dbReference type="ARBA" id="ARBA00023002"/>
    </source>
</evidence>
<keyword evidence="2" id="KW-0479">Metal-binding</keyword>
<evidence type="ECO:0000313" key="6">
    <source>
        <dbReference type="EMBL" id="VUC37216.1"/>
    </source>
</evidence>
<dbReference type="InterPro" id="IPR013154">
    <property type="entry name" value="ADH-like_N"/>
</dbReference>
<dbReference type="Pfam" id="PF08240">
    <property type="entry name" value="ADH_N"/>
    <property type="match status" value="1"/>
</dbReference>
<evidence type="ECO:0000259" key="5">
    <source>
        <dbReference type="Pfam" id="PF08240"/>
    </source>
</evidence>
<keyword evidence="3" id="KW-0862">Zinc</keyword>